<evidence type="ECO:0000313" key="3">
    <source>
        <dbReference type="Proteomes" id="UP000586827"/>
    </source>
</evidence>
<comment type="caution">
    <text evidence="2">The sequence shown here is derived from an EMBL/GenBank/DDBJ whole genome shotgun (WGS) entry which is preliminary data.</text>
</comment>
<name>A0A849CFE1_9NOCA</name>
<organism evidence="2 3">
    <name type="scientific">Nocardia uniformis</name>
    <dbReference type="NCBI Taxonomy" id="53432"/>
    <lineage>
        <taxon>Bacteria</taxon>
        <taxon>Bacillati</taxon>
        <taxon>Actinomycetota</taxon>
        <taxon>Actinomycetes</taxon>
        <taxon>Mycobacteriales</taxon>
        <taxon>Nocardiaceae</taxon>
        <taxon>Nocardia</taxon>
    </lineage>
</organism>
<proteinExistence type="predicted"/>
<dbReference type="AlphaFoldDB" id="A0A849CFE1"/>
<evidence type="ECO:0000313" key="2">
    <source>
        <dbReference type="EMBL" id="NNH72111.1"/>
    </source>
</evidence>
<dbReference type="EMBL" id="JABELX010000007">
    <property type="protein sequence ID" value="NNH72111.1"/>
    <property type="molecule type" value="Genomic_DNA"/>
</dbReference>
<keyword evidence="1" id="KW-1133">Transmembrane helix</keyword>
<gene>
    <name evidence="2" type="ORF">HLB23_19990</name>
</gene>
<keyword evidence="1" id="KW-0812">Transmembrane</keyword>
<keyword evidence="1" id="KW-0472">Membrane</keyword>
<dbReference type="Proteomes" id="UP000586827">
    <property type="component" value="Unassembled WGS sequence"/>
</dbReference>
<protein>
    <submittedName>
        <fullName evidence="2">Uncharacterized protein</fullName>
    </submittedName>
</protein>
<keyword evidence="3" id="KW-1185">Reference proteome</keyword>
<sequence>MAVVHPTQVTAPRSDSIDIAGTAWPMFKLEALAAGLVIMVLLILITGSPQIAVLAGAAAAAVRWIAGLVTQQREAQHSH</sequence>
<reference evidence="2 3" key="1">
    <citation type="submission" date="2020-05" db="EMBL/GenBank/DDBJ databases">
        <title>MicrobeNet Type strains.</title>
        <authorList>
            <person name="Nicholson A.C."/>
        </authorList>
    </citation>
    <scope>NUCLEOTIDE SEQUENCE [LARGE SCALE GENOMIC DNA]</scope>
    <source>
        <strain evidence="2 3">JCM 3224</strain>
    </source>
</reference>
<evidence type="ECO:0000256" key="1">
    <source>
        <dbReference type="SAM" id="Phobius"/>
    </source>
</evidence>
<dbReference type="RefSeq" id="WP_067518617.1">
    <property type="nucleotide sequence ID" value="NZ_JABELX010000007.1"/>
</dbReference>
<feature type="transmembrane region" description="Helical" evidence="1">
    <location>
        <begin position="27"/>
        <end position="45"/>
    </location>
</feature>
<accession>A0A849CFE1</accession>